<reference evidence="2" key="1">
    <citation type="journal article" date="2019" name="Int. J. Syst. Evol. Microbiol.">
        <title>The Global Catalogue of Microorganisms (GCM) 10K type strain sequencing project: providing services to taxonomists for standard genome sequencing and annotation.</title>
        <authorList>
            <consortium name="The Broad Institute Genomics Platform"/>
            <consortium name="The Broad Institute Genome Sequencing Center for Infectious Disease"/>
            <person name="Wu L."/>
            <person name="Ma J."/>
        </authorList>
    </citation>
    <scope>NUCLEOTIDE SEQUENCE [LARGE SCALE GENOMIC DNA]</scope>
    <source>
        <strain evidence="2">KCTC 32514</strain>
    </source>
</reference>
<evidence type="ECO:0000313" key="1">
    <source>
        <dbReference type="EMBL" id="MFD2917923.1"/>
    </source>
</evidence>
<dbReference type="RefSeq" id="WP_194506861.1">
    <property type="nucleotide sequence ID" value="NZ_JADILU010000002.1"/>
</dbReference>
<organism evidence="1 2">
    <name type="scientific">Psychroserpens luteus</name>
    <dbReference type="NCBI Taxonomy" id="1434066"/>
    <lineage>
        <taxon>Bacteria</taxon>
        <taxon>Pseudomonadati</taxon>
        <taxon>Bacteroidota</taxon>
        <taxon>Flavobacteriia</taxon>
        <taxon>Flavobacteriales</taxon>
        <taxon>Flavobacteriaceae</taxon>
        <taxon>Psychroserpens</taxon>
    </lineage>
</organism>
<sequence length="73" mass="8627">MDSREIWHSKRHTREGYTFKVELMLALKFKIAKNLINRVPDDILDKNLNSFYTTGNNNEDQLVVELFDGNLKK</sequence>
<protein>
    <submittedName>
        <fullName evidence="1">Uncharacterized protein</fullName>
    </submittedName>
</protein>
<accession>A0ABW5ZY18</accession>
<evidence type="ECO:0000313" key="2">
    <source>
        <dbReference type="Proteomes" id="UP001597548"/>
    </source>
</evidence>
<keyword evidence="2" id="KW-1185">Reference proteome</keyword>
<dbReference type="Proteomes" id="UP001597548">
    <property type="component" value="Unassembled WGS sequence"/>
</dbReference>
<gene>
    <name evidence="1" type="ORF">ACFS29_19880</name>
</gene>
<name>A0ABW5ZY18_9FLAO</name>
<dbReference type="EMBL" id="JBHUOS010000016">
    <property type="protein sequence ID" value="MFD2917923.1"/>
    <property type="molecule type" value="Genomic_DNA"/>
</dbReference>
<proteinExistence type="predicted"/>
<comment type="caution">
    <text evidence="1">The sequence shown here is derived from an EMBL/GenBank/DDBJ whole genome shotgun (WGS) entry which is preliminary data.</text>
</comment>